<dbReference type="EMBL" id="WJBH02000001">
    <property type="protein sequence ID" value="KAI9564913.1"/>
    <property type="molecule type" value="Genomic_DNA"/>
</dbReference>
<evidence type="ECO:0000313" key="3">
    <source>
        <dbReference type="Proteomes" id="UP000820818"/>
    </source>
</evidence>
<gene>
    <name evidence="2" type="ORF">GHT06_008654</name>
</gene>
<name>A0AAD5Q0V5_9CRUS</name>
<feature type="compositionally biased region" description="Polar residues" evidence="1">
    <location>
        <begin position="196"/>
        <end position="205"/>
    </location>
</feature>
<accession>A0AAD5Q0V5</accession>
<dbReference type="Proteomes" id="UP000820818">
    <property type="component" value="Linkage Group LG1"/>
</dbReference>
<reference evidence="2 3" key="1">
    <citation type="submission" date="2022-05" db="EMBL/GenBank/DDBJ databases">
        <title>A multi-omics perspective on studying reproductive biology in Daphnia sinensis.</title>
        <authorList>
            <person name="Jia J."/>
        </authorList>
    </citation>
    <scope>NUCLEOTIDE SEQUENCE [LARGE SCALE GENOMIC DNA]</scope>
    <source>
        <strain evidence="2 3">WSL</strain>
    </source>
</reference>
<comment type="caution">
    <text evidence="2">The sequence shown here is derived from an EMBL/GenBank/DDBJ whole genome shotgun (WGS) entry which is preliminary data.</text>
</comment>
<protein>
    <submittedName>
        <fullName evidence="2">Uncharacterized protein</fullName>
    </submittedName>
</protein>
<sequence length="205" mass="23111">MSNSSPRALATATVELVRDTSRRLSADLRDMSRDFGNEFRNMGREIRDIHREIGQRFRSSSLQGVPRIEIPRIGLPTFADGPRYATIDDVMIPQGQELDRLLDDDEESMWSSNPQLCYEDEGDFQSSNSNNRLSIIRSPRTEEILKNVEQALRKTDQALRDMLGIEAKKSTSGMVTPKNCTRELQKRISAPPPSPSNFGLSAPTK</sequence>
<evidence type="ECO:0000313" key="2">
    <source>
        <dbReference type="EMBL" id="KAI9564913.1"/>
    </source>
</evidence>
<dbReference type="AlphaFoldDB" id="A0AAD5Q0V5"/>
<feature type="region of interest" description="Disordered" evidence="1">
    <location>
        <begin position="182"/>
        <end position="205"/>
    </location>
</feature>
<organism evidence="2 3">
    <name type="scientific">Daphnia sinensis</name>
    <dbReference type="NCBI Taxonomy" id="1820382"/>
    <lineage>
        <taxon>Eukaryota</taxon>
        <taxon>Metazoa</taxon>
        <taxon>Ecdysozoa</taxon>
        <taxon>Arthropoda</taxon>
        <taxon>Crustacea</taxon>
        <taxon>Branchiopoda</taxon>
        <taxon>Diplostraca</taxon>
        <taxon>Cladocera</taxon>
        <taxon>Anomopoda</taxon>
        <taxon>Daphniidae</taxon>
        <taxon>Daphnia</taxon>
        <taxon>Daphnia similis group</taxon>
    </lineage>
</organism>
<keyword evidence="3" id="KW-1185">Reference proteome</keyword>
<proteinExistence type="predicted"/>
<evidence type="ECO:0000256" key="1">
    <source>
        <dbReference type="SAM" id="MobiDB-lite"/>
    </source>
</evidence>